<comment type="caution">
    <text evidence="1">The sequence shown here is derived from an EMBL/GenBank/DDBJ whole genome shotgun (WGS) entry which is preliminary data.</text>
</comment>
<dbReference type="OrthoDB" id="4559982at2"/>
<protein>
    <submittedName>
        <fullName evidence="1">mRNA interferase MazF</fullName>
    </submittedName>
</protein>
<reference evidence="1 2" key="1">
    <citation type="submission" date="2018-05" db="EMBL/GenBank/DDBJ databases">
        <title>Genomic Encyclopedia of Type Strains, Phase IV (KMG-IV): sequencing the most valuable type-strain genomes for metagenomic binning, comparative biology and taxonomic classification.</title>
        <authorList>
            <person name="Goeker M."/>
        </authorList>
    </citation>
    <scope>NUCLEOTIDE SEQUENCE [LARGE SCALE GENOMIC DNA]</scope>
    <source>
        <strain evidence="1 2">DSM 44704</strain>
    </source>
</reference>
<name>A0A318K259_9NOCA</name>
<dbReference type="RefSeq" id="WP_040739789.1">
    <property type="nucleotide sequence ID" value="NZ_QJKF01000004.1"/>
</dbReference>
<accession>A0A318K259</accession>
<gene>
    <name evidence="1" type="ORF">DFR70_104425</name>
</gene>
<evidence type="ECO:0000313" key="1">
    <source>
        <dbReference type="EMBL" id="PXX65361.1"/>
    </source>
</evidence>
<proteinExistence type="predicted"/>
<evidence type="ECO:0000313" key="2">
    <source>
        <dbReference type="Proteomes" id="UP000247569"/>
    </source>
</evidence>
<dbReference type="EMBL" id="QJKF01000004">
    <property type="protein sequence ID" value="PXX65361.1"/>
    <property type="molecule type" value="Genomic_DNA"/>
</dbReference>
<dbReference type="Proteomes" id="UP000247569">
    <property type="component" value="Unassembled WGS sequence"/>
</dbReference>
<organism evidence="1 2">
    <name type="scientific">Nocardia tenerifensis</name>
    <dbReference type="NCBI Taxonomy" id="228006"/>
    <lineage>
        <taxon>Bacteria</taxon>
        <taxon>Bacillati</taxon>
        <taxon>Actinomycetota</taxon>
        <taxon>Actinomycetes</taxon>
        <taxon>Mycobacteriales</taxon>
        <taxon>Nocardiaceae</taxon>
        <taxon>Nocardia</taxon>
    </lineage>
</organism>
<dbReference type="AlphaFoldDB" id="A0A318K259"/>
<keyword evidence="2" id="KW-1185">Reference proteome</keyword>
<sequence>MRRGELWIYNPHGSPRRRTVVLISSDGINESPRPWLIAAEVVEDDPQDILAVPVERYGWVHAGNIGRIFRGWLAERVDDMETEALERLDTALRAAMDL</sequence>